<dbReference type="InterPro" id="IPR011600">
    <property type="entry name" value="Pept_C14_caspase"/>
</dbReference>
<dbReference type="InterPro" id="IPR052039">
    <property type="entry name" value="Caspase-related_regulators"/>
</dbReference>
<evidence type="ECO:0000256" key="1">
    <source>
        <dbReference type="ARBA" id="ARBA00022737"/>
    </source>
</evidence>
<dbReference type="SUPFAM" id="SSF52129">
    <property type="entry name" value="Caspase-like"/>
    <property type="match status" value="1"/>
</dbReference>
<dbReference type="PANTHER" id="PTHR22576:SF37">
    <property type="entry name" value="MUCOSA-ASSOCIATED LYMPHOID TISSUE LYMPHOMA TRANSLOCATION PROTEIN 1"/>
    <property type="match status" value="1"/>
</dbReference>
<dbReference type="GO" id="GO:0004197">
    <property type="term" value="F:cysteine-type endopeptidase activity"/>
    <property type="evidence" value="ECO:0007669"/>
    <property type="project" value="InterPro"/>
</dbReference>
<name>A0A1J5TEA8_9ZZZZ</name>
<evidence type="ECO:0000259" key="2">
    <source>
        <dbReference type="PROSITE" id="PS50208"/>
    </source>
</evidence>
<dbReference type="PANTHER" id="PTHR22576">
    <property type="entry name" value="MUCOSA ASSOCIATED LYMPHOID TISSUE LYMPHOMA TRANSLOCATION PROTEIN 1/PARACASPASE"/>
    <property type="match status" value="1"/>
</dbReference>
<comment type="caution">
    <text evidence="3">The sequence shown here is derived from an EMBL/GenBank/DDBJ whole genome shotgun (WGS) entry which is preliminary data.</text>
</comment>
<dbReference type="InterPro" id="IPR003409">
    <property type="entry name" value="MORN"/>
</dbReference>
<dbReference type="GO" id="GO:0006508">
    <property type="term" value="P:proteolysis"/>
    <property type="evidence" value="ECO:0007669"/>
    <property type="project" value="InterPro"/>
</dbReference>
<dbReference type="EMBL" id="MLJW01000001">
    <property type="protein sequence ID" value="OIR19239.1"/>
    <property type="molecule type" value="Genomic_DNA"/>
</dbReference>
<keyword evidence="1" id="KW-0677">Repeat</keyword>
<feature type="domain" description="Caspase family p20" evidence="2">
    <location>
        <begin position="37"/>
        <end position="166"/>
    </location>
</feature>
<dbReference type="SUPFAM" id="SSF82185">
    <property type="entry name" value="Histone H3 K4-specific methyltransferase SET7/9 N-terminal domain"/>
    <property type="match status" value="1"/>
</dbReference>
<reference evidence="3" key="1">
    <citation type="submission" date="2016-10" db="EMBL/GenBank/DDBJ databases">
        <title>Sequence of Gallionella enrichment culture.</title>
        <authorList>
            <person name="Poehlein A."/>
            <person name="Muehling M."/>
            <person name="Daniel R."/>
        </authorList>
    </citation>
    <scope>NUCLEOTIDE SEQUENCE</scope>
</reference>
<protein>
    <submittedName>
        <fullName evidence="3">Caspase domain protein</fullName>
    </submittedName>
</protein>
<evidence type="ECO:0000313" key="3">
    <source>
        <dbReference type="EMBL" id="OIR19239.1"/>
    </source>
</evidence>
<dbReference type="Gene3D" id="3.40.50.1460">
    <property type="match status" value="1"/>
</dbReference>
<dbReference type="Pfam" id="PF00656">
    <property type="entry name" value="Peptidase_C14"/>
    <property type="match status" value="1"/>
</dbReference>
<proteinExistence type="predicted"/>
<dbReference type="InterPro" id="IPR029030">
    <property type="entry name" value="Caspase-like_dom_sf"/>
</dbReference>
<gene>
    <name evidence="3" type="ORF">GALL_01180</name>
</gene>
<dbReference type="InterPro" id="IPR001309">
    <property type="entry name" value="Pept_C14_p20"/>
</dbReference>
<dbReference type="SMART" id="SM00698">
    <property type="entry name" value="MORN"/>
    <property type="match status" value="2"/>
</dbReference>
<sequence length="512" mass="55097">MRVFSYILLVLACMALPAHARDERNLTVKQVNTAVSEKRIALVIGNGAYTNSPLKNPVNDAKDVASRLRRLGFEVVERHNLTTKLIGRTLSEFRSKLEPGSVALVFYAGHGIQIKGENYLPAVDADIASEEDAPNQSLAVKQIMDVLDEAKTRLNLVFLDACRNNPYARSFRSAAGEGLARISAPSGTLISFATRPGSVAEDGIGRNGLYTSKLLLQMNSNQPIELALKQVVTAVKTASQGRQEPWMEGSIEGDFCFRQCGGAFPVAGSASAAPSGEAVELAYWDSIKDSNNFRDFDSYLEKYPNGSFADIAKMRGGYWLHDSKGCSILVNNAARANGPPDSLTWSGECLNGKVNGHGVVEVSWGKNKGISELTYINGIPSGSISSKSYRDGILVVTTETTITQMLDNGDIVSSGKRKASSSNDTYEGQFLNGRIYGQGKLTTKDGFVVEGELHDGKCTGKAKVTMPNGAVYVGDVSPGCDGNGYGILTESNGKRYEGRWVEGKFMGQKPAN</sequence>
<accession>A0A1J5TEA8</accession>
<organism evidence="3">
    <name type="scientific">mine drainage metagenome</name>
    <dbReference type="NCBI Taxonomy" id="410659"/>
    <lineage>
        <taxon>unclassified sequences</taxon>
        <taxon>metagenomes</taxon>
        <taxon>ecological metagenomes</taxon>
    </lineage>
</organism>
<dbReference type="Gene3D" id="2.20.110.10">
    <property type="entry name" value="Histone H3 K4-specific methyltransferase SET7/9 N-terminal domain"/>
    <property type="match status" value="1"/>
</dbReference>
<dbReference type="PROSITE" id="PS50208">
    <property type="entry name" value="CASPASE_P20"/>
    <property type="match status" value="1"/>
</dbReference>
<dbReference type="AlphaFoldDB" id="A0A1J5TEA8"/>